<dbReference type="PANTHER" id="PTHR44688:SF25">
    <property type="entry name" value="HTH LUXR-TYPE DOMAIN-CONTAINING PROTEIN"/>
    <property type="match status" value="1"/>
</dbReference>
<protein>
    <submittedName>
        <fullName evidence="5">LuxR C-terminal-related transcriptional regulator</fullName>
    </submittedName>
</protein>
<dbReference type="GO" id="GO:0003677">
    <property type="term" value="F:DNA binding"/>
    <property type="evidence" value="ECO:0007669"/>
    <property type="project" value="UniProtKB-KW"/>
</dbReference>
<accession>A0AAW4XQI1</accession>
<keyword evidence="1" id="KW-0805">Transcription regulation</keyword>
<evidence type="ECO:0000313" key="5">
    <source>
        <dbReference type="EMBL" id="MCD2114850.1"/>
    </source>
</evidence>
<evidence type="ECO:0000256" key="2">
    <source>
        <dbReference type="ARBA" id="ARBA00023125"/>
    </source>
</evidence>
<evidence type="ECO:0000256" key="1">
    <source>
        <dbReference type="ARBA" id="ARBA00023015"/>
    </source>
</evidence>
<dbReference type="InterPro" id="IPR036388">
    <property type="entry name" value="WH-like_DNA-bd_sf"/>
</dbReference>
<keyword evidence="2" id="KW-0238">DNA-binding</keyword>
<dbReference type="SMART" id="SM00421">
    <property type="entry name" value="HTH_LUXR"/>
    <property type="match status" value="1"/>
</dbReference>
<dbReference type="Proteomes" id="UP001198630">
    <property type="component" value="Unassembled WGS sequence"/>
</dbReference>
<dbReference type="Gene3D" id="1.10.10.10">
    <property type="entry name" value="Winged helix-like DNA-binding domain superfamily/Winged helix DNA-binding domain"/>
    <property type="match status" value="1"/>
</dbReference>
<dbReference type="Gene3D" id="1.25.40.10">
    <property type="entry name" value="Tetratricopeptide repeat domain"/>
    <property type="match status" value="1"/>
</dbReference>
<gene>
    <name evidence="5" type="ORF">LQ384_27495</name>
</gene>
<dbReference type="InterPro" id="IPR016032">
    <property type="entry name" value="Sig_transdc_resp-reg_C-effctor"/>
</dbReference>
<evidence type="ECO:0000256" key="3">
    <source>
        <dbReference type="ARBA" id="ARBA00023163"/>
    </source>
</evidence>
<dbReference type="EMBL" id="JAJNCO010000031">
    <property type="protein sequence ID" value="MCD2114850.1"/>
    <property type="molecule type" value="Genomic_DNA"/>
</dbReference>
<keyword evidence="3" id="KW-0804">Transcription</keyword>
<dbReference type="AlphaFoldDB" id="A0AAW4XQI1"/>
<comment type="caution">
    <text evidence="5">The sequence shown here is derived from an EMBL/GenBank/DDBJ whole genome shotgun (WGS) entry which is preliminary data.</text>
</comment>
<organism evidence="5 6">
    <name type="scientific">Rhodococcus rhodochrous</name>
    <dbReference type="NCBI Taxonomy" id="1829"/>
    <lineage>
        <taxon>Bacteria</taxon>
        <taxon>Bacillati</taxon>
        <taxon>Actinomycetota</taxon>
        <taxon>Actinomycetes</taxon>
        <taxon>Mycobacteriales</taxon>
        <taxon>Nocardiaceae</taxon>
        <taxon>Rhodococcus</taxon>
    </lineage>
</organism>
<reference evidence="5" key="1">
    <citation type="submission" date="2021-11" db="EMBL/GenBank/DDBJ databases">
        <title>Development of a sustainable strategy for remediation of hydrocarbon-contaminated territories based on the waste exchange concept.</title>
        <authorList>
            <person name="Elkin A."/>
        </authorList>
    </citation>
    <scope>NUCLEOTIDE SEQUENCE</scope>
    <source>
        <strain evidence="5">IEGM 757</strain>
    </source>
</reference>
<feature type="domain" description="HTH luxR-type" evidence="4">
    <location>
        <begin position="680"/>
        <end position="745"/>
    </location>
</feature>
<dbReference type="InterPro" id="IPR000792">
    <property type="entry name" value="Tscrpt_reg_LuxR_C"/>
</dbReference>
<dbReference type="PANTHER" id="PTHR44688">
    <property type="entry name" value="DNA-BINDING TRANSCRIPTIONAL ACTIVATOR DEVR_DOSR"/>
    <property type="match status" value="1"/>
</dbReference>
<evidence type="ECO:0000259" key="4">
    <source>
        <dbReference type="PROSITE" id="PS50043"/>
    </source>
</evidence>
<evidence type="ECO:0000313" key="6">
    <source>
        <dbReference type="Proteomes" id="UP001198630"/>
    </source>
</evidence>
<dbReference type="CDD" id="cd06170">
    <property type="entry name" value="LuxR_C_like"/>
    <property type="match status" value="1"/>
</dbReference>
<name>A0AAW4XQI1_RHORH</name>
<proteinExistence type="predicted"/>
<dbReference type="PROSITE" id="PS50043">
    <property type="entry name" value="HTH_LUXR_2"/>
    <property type="match status" value="1"/>
</dbReference>
<dbReference type="SUPFAM" id="SSF46894">
    <property type="entry name" value="C-terminal effector domain of the bipartite response regulators"/>
    <property type="match status" value="1"/>
</dbReference>
<dbReference type="PRINTS" id="PR00038">
    <property type="entry name" value="HTHLUXR"/>
</dbReference>
<dbReference type="RefSeq" id="WP_159419382.1">
    <property type="nucleotide sequence ID" value="NZ_CP032676.1"/>
</dbReference>
<dbReference type="InterPro" id="IPR011990">
    <property type="entry name" value="TPR-like_helical_dom_sf"/>
</dbReference>
<sequence length="747" mass="81220">MLSALQQQIVLILDAVDRVHRIEPYVTALLDLCPHLRIIATTRTPGDWQQVVDAGAHRTILSATELVCTAEETIAILGAAAGPQTQRTVQWITRRTTGLPALVDAVRESLQQHTAGSLGIVIDDLDELIDHAIDRAVLRALDDPDVTPLRRSILASAALTALPEEPSSTDHSDFSLPDVSDIVAFTHTMIAAGFLDPSPHKGQDSGPRRWCYPEPVRTSLRRIAEHHHPTDLHATETATIDALLRAGDPHTALTHAIDGSHWERALDIVDEHWTTLYTGGFLDTLGAALVERIPTEIADTHPTIKAIRRLHRQFSAPRDVPVVTAEPDVAVGIGPEPAEVVMRAMMLRIDGQFLEAAKVCDAASDHPLAVFDELDEHIRHAYAFYYLHVGITYLLVDRTDDATAMFRRAHVAGAGTFVERDAAGKLALTCALEGTLVDAHAWIDEELRHPPLPGDSEKLVRTAGCVAAALVALDELEPDTALDILTELGTPADNEEFWAHVLYTRGHHALLTGMPTDGLRFIESHLQRYSTLRTDGFSATLIDAVLADLHLACGDFDRAEDLIATSTHPSTVPVRARARLLAADPAGAQQIVDQYFATSAGPVRTSMELAVLGAATAAALDDVDDARGHLERAVTLSRHSGMLRPFVLLPPAMQTALADLSVELPLDLSHTATRFPTFPVYRPLLTLTARERAVLDALLSGRTVTAIAASQFVSVNTVKTQLRSLYRKLGVHNRKDAVTAARHLQLD</sequence>
<dbReference type="Pfam" id="PF00196">
    <property type="entry name" value="GerE"/>
    <property type="match status" value="1"/>
</dbReference>
<dbReference type="GO" id="GO:0006355">
    <property type="term" value="P:regulation of DNA-templated transcription"/>
    <property type="evidence" value="ECO:0007669"/>
    <property type="project" value="InterPro"/>
</dbReference>